<name>A0A3P3Y2A2_PLABS</name>
<protein>
    <recommendedName>
        <fullName evidence="5">GH16 domain-containing protein</fullName>
    </recommendedName>
</protein>
<evidence type="ECO:0000256" key="3">
    <source>
        <dbReference type="ARBA" id="ARBA00023295"/>
    </source>
</evidence>
<dbReference type="PANTHER" id="PTHR10963:SF22">
    <property type="entry name" value="GLYCOSIDASE CRH2-RELATED"/>
    <property type="match status" value="1"/>
</dbReference>
<dbReference type="InterPro" id="IPR050546">
    <property type="entry name" value="Glycosyl_Hydrlase_16"/>
</dbReference>
<feature type="chain" id="PRO_5018132036" description="GH16 domain-containing protein" evidence="4">
    <location>
        <begin position="23"/>
        <end position="323"/>
    </location>
</feature>
<dbReference type="GO" id="GO:0004553">
    <property type="term" value="F:hydrolase activity, hydrolyzing O-glycosyl compounds"/>
    <property type="evidence" value="ECO:0007669"/>
    <property type="project" value="InterPro"/>
</dbReference>
<dbReference type="Proteomes" id="UP000290189">
    <property type="component" value="Unassembled WGS sequence"/>
</dbReference>
<dbReference type="Gene3D" id="2.60.120.200">
    <property type="match status" value="1"/>
</dbReference>
<dbReference type="PANTHER" id="PTHR10963">
    <property type="entry name" value="GLYCOSYL HYDROLASE-RELATED"/>
    <property type="match status" value="1"/>
</dbReference>
<gene>
    <name evidence="6" type="ORF">PLBR_LOCUS1492</name>
</gene>
<evidence type="ECO:0000256" key="2">
    <source>
        <dbReference type="ARBA" id="ARBA00022801"/>
    </source>
</evidence>
<evidence type="ECO:0000256" key="4">
    <source>
        <dbReference type="SAM" id="SignalP"/>
    </source>
</evidence>
<keyword evidence="1 4" id="KW-0732">Signal</keyword>
<dbReference type="InterPro" id="IPR000757">
    <property type="entry name" value="Beta-glucanase-like"/>
</dbReference>
<geneLocation type="mitochondrion" evidence="6"/>
<dbReference type="SUPFAM" id="SSF49899">
    <property type="entry name" value="Concanavalin A-like lectins/glucanases"/>
    <property type="match status" value="1"/>
</dbReference>
<dbReference type="AlphaFoldDB" id="A0A3P3Y2A2"/>
<evidence type="ECO:0000313" key="7">
    <source>
        <dbReference type="Proteomes" id="UP000290189"/>
    </source>
</evidence>
<feature type="domain" description="GH16" evidence="5">
    <location>
        <begin position="31"/>
        <end position="268"/>
    </location>
</feature>
<evidence type="ECO:0000259" key="5">
    <source>
        <dbReference type="PROSITE" id="PS51762"/>
    </source>
</evidence>
<evidence type="ECO:0000313" key="6">
    <source>
        <dbReference type="EMBL" id="SPQ94277.1"/>
    </source>
</evidence>
<dbReference type="Pfam" id="PF00722">
    <property type="entry name" value="Glyco_hydro_16"/>
    <property type="match status" value="1"/>
</dbReference>
<keyword evidence="6" id="KW-0496">Mitochondrion</keyword>
<organism evidence="6 7">
    <name type="scientific">Plasmodiophora brassicae</name>
    <name type="common">Clubroot disease agent</name>
    <dbReference type="NCBI Taxonomy" id="37360"/>
    <lineage>
        <taxon>Eukaryota</taxon>
        <taxon>Sar</taxon>
        <taxon>Rhizaria</taxon>
        <taxon>Endomyxa</taxon>
        <taxon>Phytomyxea</taxon>
        <taxon>Plasmodiophorida</taxon>
        <taxon>Plasmodiophoridae</taxon>
        <taxon>Plasmodiophora</taxon>
    </lineage>
</organism>
<keyword evidence="2" id="KW-0378">Hydrolase</keyword>
<dbReference type="GO" id="GO:0005975">
    <property type="term" value="P:carbohydrate metabolic process"/>
    <property type="evidence" value="ECO:0007669"/>
    <property type="project" value="InterPro"/>
</dbReference>
<accession>A0A3P3Y2A2</accession>
<dbReference type="InterPro" id="IPR013320">
    <property type="entry name" value="ConA-like_dom_sf"/>
</dbReference>
<dbReference type="EMBL" id="OVEO01000002">
    <property type="protein sequence ID" value="SPQ94277.1"/>
    <property type="molecule type" value="Genomic_DNA"/>
</dbReference>
<sequence length="323" mass="35230">MKSAIVGALLLLAGVVAHIANAQSDIVPLDCMQKGNFDPAMCMFAGEYCDFRTDFADFNDQAIQYYKYVDDPNPNNAEFVVESGAPAYANGTLNVYLHPPRPTTPPGRGIASIISTTRFMHYGVFEVTLEQTGHPGVVTTFISYSNDKDEIDLEITGADHNNTQANWYYRGIQDNNEFGASVNGFVGHTKEDNALIPHRYTMNWTENEITWSINGALMHKVTRANKTARFPSSPSRISFGVWQAQNGSVWAGNATITDWTAPIVARFYNMSVSCRAGPHGGTPAPPTHPPTGYNPDAVFATSPATRPVVPALVIALVVIVALW</sequence>
<feature type="signal peptide" evidence="4">
    <location>
        <begin position="1"/>
        <end position="22"/>
    </location>
</feature>
<keyword evidence="3" id="KW-0326">Glycosidase</keyword>
<reference evidence="6 7" key="1">
    <citation type="submission" date="2018-03" db="EMBL/GenBank/DDBJ databases">
        <authorList>
            <person name="Fogelqvist J."/>
        </authorList>
    </citation>
    <scope>NUCLEOTIDE SEQUENCE [LARGE SCALE GENOMIC DNA]</scope>
</reference>
<dbReference type="PROSITE" id="PS51762">
    <property type="entry name" value="GH16_2"/>
    <property type="match status" value="1"/>
</dbReference>
<proteinExistence type="predicted"/>
<evidence type="ECO:0000256" key="1">
    <source>
        <dbReference type="ARBA" id="ARBA00022729"/>
    </source>
</evidence>